<reference evidence="1 2" key="1">
    <citation type="submission" date="2024-09" db="EMBL/GenBank/DDBJ databases">
        <authorList>
            <person name="Sun Q."/>
            <person name="Mori K."/>
        </authorList>
    </citation>
    <scope>NUCLEOTIDE SEQUENCE [LARGE SCALE GENOMIC DNA]</scope>
    <source>
        <strain evidence="1 2">CCM 8543</strain>
    </source>
</reference>
<keyword evidence="2" id="KW-1185">Reference proteome</keyword>
<dbReference type="EMBL" id="JBHLXD010000014">
    <property type="protein sequence ID" value="MFC0208740.1"/>
    <property type="molecule type" value="Genomic_DNA"/>
</dbReference>
<dbReference type="RefSeq" id="WP_261522148.1">
    <property type="nucleotide sequence ID" value="NZ_JAODNW010000022.1"/>
</dbReference>
<gene>
    <name evidence="1" type="ORF">ACFFJ2_10050</name>
</gene>
<sequence length="253" mass="28868">MNNQQTPGIGPIWRLIRGVLSHLLSRAAHRVLTNYTLVDARGERFRWLEPEIIRFVQAMETEAEVLRPGARLDTLPSRGNRLMVELAVYTAACDRTLRHMGIDPACARQTVADLGWDVYRRLLAVTSLPARLITRDPGRRLRWTIRMLLRFPFNAPGAPGYAVESRVEGDDILTHFTHCPPQTYVRRLSEETGDADALESFRQSWCLYDWPGADLIAGDNLRGHYHRPHTLSHGDSVCDMCWVAHASRRRALH</sequence>
<protein>
    <recommendedName>
        <fullName evidence="3">L-2-amino-thiazoline-4-carboxylic acid hydrolase</fullName>
    </recommendedName>
</protein>
<organism evidence="1 2">
    <name type="scientific">Chelativorans intermedius</name>
    <dbReference type="NCBI Taxonomy" id="515947"/>
    <lineage>
        <taxon>Bacteria</taxon>
        <taxon>Pseudomonadati</taxon>
        <taxon>Pseudomonadota</taxon>
        <taxon>Alphaproteobacteria</taxon>
        <taxon>Hyphomicrobiales</taxon>
        <taxon>Phyllobacteriaceae</taxon>
        <taxon>Chelativorans</taxon>
    </lineage>
</organism>
<evidence type="ECO:0000313" key="1">
    <source>
        <dbReference type="EMBL" id="MFC0208740.1"/>
    </source>
</evidence>
<comment type="caution">
    <text evidence="1">The sequence shown here is derived from an EMBL/GenBank/DDBJ whole genome shotgun (WGS) entry which is preliminary data.</text>
</comment>
<dbReference type="Proteomes" id="UP001589755">
    <property type="component" value="Unassembled WGS sequence"/>
</dbReference>
<proteinExistence type="predicted"/>
<evidence type="ECO:0008006" key="3">
    <source>
        <dbReference type="Google" id="ProtNLM"/>
    </source>
</evidence>
<accession>A0ABV6D809</accession>
<evidence type="ECO:0000313" key="2">
    <source>
        <dbReference type="Proteomes" id="UP001589755"/>
    </source>
</evidence>
<name>A0ABV6D809_9HYPH</name>